<gene>
    <name evidence="2" type="ORF">SYNPS1DRAFT_21694</name>
</gene>
<evidence type="ECO:0000313" key="2">
    <source>
        <dbReference type="EMBL" id="RKP26574.1"/>
    </source>
</evidence>
<dbReference type="AlphaFoldDB" id="A0A4P9Z272"/>
<name>A0A4P9Z272_9FUNG</name>
<feature type="compositionally biased region" description="Polar residues" evidence="1">
    <location>
        <begin position="205"/>
        <end position="217"/>
    </location>
</feature>
<protein>
    <submittedName>
        <fullName evidence="2">Uncharacterized protein</fullName>
    </submittedName>
</protein>
<sequence>MLSIILRKYRVQQSAAMARNCRVLLARPVLAPFMPHRVSVVAGLHQSASRRIGINMDDARKDLDAHRAQAYAKAEEFATKTRALREAMRQKLQMASPANQSQANTQVDNYSRSLLELQQRVEQHARHVDEEVTMLDAQLSDDIVQEADDVRMADRRLEDMLARANRIVDEDTERLHRRLQGMTTGSGLLEDDVELGTHDWHLRSQAESAHSGQQEGPSLQEAAKQMGGKLRQGLADNVEHPTRQYARGMYDDVADAVEDVTHKARRTTSSMGKAAGEMGEKMAELGGSAKETVKENVREFKRGAQVEMEGVEDAVGTPFRDIKEKVKDIGSNVRDTVKENVREFKRGAQVEMEGVEGAVGTPFRDIKEKVKDIGSNVRDTVKENVREFKRGAQVEMEGVEDAIGAPLKNIEEKARDIGSNVRDTAQRVKEQVQEGASRVAGTFEEARSRGSVGGKRAGEALQDAADTVKQKARDSYDAVTARMPNEPTRLFEEKMGSAYDMLKDGMDMTGLSEAKARTQPAVDSAKQTAESVKEQVRRAGQTVGAATSEAVPLGGLQGVAAYDLLEHMEEMQDHPAELNSLRSAEINMYGNDRKLREAVFTWSEDAAMQQSGEAAPPKHDIRTADEFDDEALNALLDEAEDFGAVIHENPRDMLRRKPGLR</sequence>
<proteinExistence type="predicted"/>
<organism evidence="2 3">
    <name type="scientific">Syncephalis pseudoplumigaleata</name>
    <dbReference type="NCBI Taxonomy" id="1712513"/>
    <lineage>
        <taxon>Eukaryota</taxon>
        <taxon>Fungi</taxon>
        <taxon>Fungi incertae sedis</taxon>
        <taxon>Zoopagomycota</taxon>
        <taxon>Zoopagomycotina</taxon>
        <taxon>Zoopagomycetes</taxon>
        <taxon>Zoopagales</taxon>
        <taxon>Piptocephalidaceae</taxon>
        <taxon>Syncephalis</taxon>
    </lineage>
</organism>
<dbReference type="Proteomes" id="UP000278143">
    <property type="component" value="Unassembled WGS sequence"/>
</dbReference>
<keyword evidence="3" id="KW-1185">Reference proteome</keyword>
<dbReference type="Gene3D" id="1.20.120.20">
    <property type="entry name" value="Apolipoprotein"/>
    <property type="match status" value="2"/>
</dbReference>
<dbReference type="EMBL" id="KZ989387">
    <property type="protein sequence ID" value="RKP26574.1"/>
    <property type="molecule type" value="Genomic_DNA"/>
</dbReference>
<dbReference type="OrthoDB" id="10500648at2759"/>
<reference evidence="3" key="1">
    <citation type="journal article" date="2018" name="Nat. Microbiol.">
        <title>Leveraging single-cell genomics to expand the fungal tree of life.</title>
        <authorList>
            <person name="Ahrendt S.R."/>
            <person name="Quandt C.A."/>
            <person name="Ciobanu D."/>
            <person name="Clum A."/>
            <person name="Salamov A."/>
            <person name="Andreopoulos B."/>
            <person name="Cheng J.F."/>
            <person name="Woyke T."/>
            <person name="Pelin A."/>
            <person name="Henrissat B."/>
            <person name="Reynolds N.K."/>
            <person name="Benny G.L."/>
            <person name="Smith M.E."/>
            <person name="James T.Y."/>
            <person name="Grigoriev I.V."/>
        </authorList>
    </citation>
    <scope>NUCLEOTIDE SEQUENCE [LARGE SCALE GENOMIC DNA]</scope>
    <source>
        <strain evidence="3">Benny S71-1</strain>
    </source>
</reference>
<dbReference type="PANTHER" id="PTHR47372:SF11">
    <property type="entry name" value="RE19971P"/>
    <property type="match status" value="1"/>
</dbReference>
<accession>A0A4P9Z272</accession>
<evidence type="ECO:0000313" key="3">
    <source>
        <dbReference type="Proteomes" id="UP000278143"/>
    </source>
</evidence>
<dbReference type="SUPFAM" id="SSF58113">
    <property type="entry name" value="Apolipoprotein A-I"/>
    <property type="match status" value="1"/>
</dbReference>
<evidence type="ECO:0000256" key="1">
    <source>
        <dbReference type="SAM" id="MobiDB-lite"/>
    </source>
</evidence>
<feature type="region of interest" description="Disordered" evidence="1">
    <location>
        <begin position="205"/>
        <end position="237"/>
    </location>
</feature>
<dbReference type="PANTHER" id="PTHR47372">
    <property type="entry name" value="DAUER UP-REGULATED-RELATED"/>
    <property type="match status" value="1"/>
</dbReference>